<dbReference type="InterPro" id="IPR051962">
    <property type="entry name" value="Cuticlin"/>
</dbReference>
<dbReference type="VEuPathDB" id="VectorBase:FBgn0039704"/>
<dbReference type="UCSC" id="CG33196-RC">
    <property type="organism name" value="d. melanogaster"/>
</dbReference>
<protein>
    <submittedName>
        <fullName evidence="4">SD02173p</fullName>
    </submittedName>
</protein>
<dbReference type="FlyBase" id="FBgn0053196">
    <property type="gene designation" value="dpy"/>
</dbReference>
<name>Q8MQX8_DROME</name>
<dbReference type="GO" id="GO:0007424">
    <property type="term" value="P:open tracheal system development"/>
    <property type="evidence" value="ECO:0000315"/>
    <property type="project" value="FlyBase"/>
</dbReference>
<dbReference type="AGR" id="FB:FBgn0053196"/>
<dbReference type="GO" id="GO:0040005">
    <property type="term" value="P:chitin-based cuticle attachment to epithelium"/>
    <property type="evidence" value="ECO:0000315"/>
    <property type="project" value="FlyBase"/>
</dbReference>
<dbReference type="GO" id="GO:0031012">
    <property type="term" value="C:extracellular matrix"/>
    <property type="evidence" value="ECO:0000255"/>
    <property type="project" value="FlyBase"/>
</dbReference>
<dbReference type="GO" id="GO:0007475">
    <property type="term" value="P:apposition of dorsal and ventral imaginal disc-derived wing surfaces"/>
    <property type="evidence" value="ECO:0000315"/>
    <property type="project" value="FlyBase"/>
</dbReference>
<evidence type="ECO:0000256" key="1">
    <source>
        <dbReference type="ARBA" id="ARBA00022729"/>
    </source>
</evidence>
<sequence length="317" mass="34522">MQAVKDVASFVLVIQKHPKLVTYKAQAYNIKCVYQTGEKNVTLGFNVSMLTTAGTIANTGPPPICQMRIITNEGEEINSAEIGDNLKLQVDVEPATIYGGFARSCIAKTMEDNVQNEYLVTDENGCATDTSIFGNWEYNPDTNSLLASFNAFKFPSSDNIRFQCNIRVCFGRCQPVNCGGYNAFGRRRRSIADNSTDATAIATNSGVEGQLREEITISSNAILTFEKRSGQGLNDANIKPAAQRVEDICVSMVGLIIALVITALLALVAVAVAVSCWLMAYRRRPKTIAPLPHPPEFPNPLFSNPDAVPEPTPDYIS</sequence>
<dbReference type="ExpressionAtlas" id="Q8MQX8">
    <property type="expression patterns" value="baseline and differential"/>
</dbReference>
<dbReference type="PANTHER" id="PTHR22907">
    <property type="entry name" value="GH04558P"/>
    <property type="match status" value="1"/>
</dbReference>
<dbReference type="GO" id="GO:0008362">
    <property type="term" value="P:chitin-based embryonic cuticle biosynthetic process"/>
    <property type="evidence" value="ECO:0000315"/>
    <property type="project" value="FlyBase"/>
</dbReference>
<organism evidence="4">
    <name type="scientific">Drosophila melanogaster</name>
    <name type="common">Fruit fly</name>
    <dbReference type="NCBI Taxonomy" id="7227"/>
    <lineage>
        <taxon>Eukaryota</taxon>
        <taxon>Metazoa</taxon>
        <taxon>Ecdysozoa</taxon>
        <taxon>Arthropoda</taxon>
        <taxon>Hexapoda</taxon>
        <taxon>Insecta</taxon>
        <taxon>Pterygota</taxon>
        <taxon>Neoptera</taxon>
        <taxon>Endopterygota</taxon>
        <taxon>Diptera</taxon>
        <taxon>Brachycera</taxon>
        <taxon>Muscomorpha</taxon>
        <taxon>Ephydroidea</taxon>
        <taxon>Drosophilidae</taxon>
        <taxon>Drosophila</taxon>
        <taxon>Sophophora</taxon>
    </lineage>
</organism>
<evidence type="ECO:0000313" key="5">
    <source>
        <dbReference type="FlyBase" id="FBgn0053196"/>
    </source>
</evidence>
<evidence type="ECO:0000259" key="3">
    <source>
        <dbReference type="PROSITE" id="PS51034"/>
    </source>
</evidence>
<keyword evidence="1" id="KW-0732">Signal</keyword>
<feature type="transmembrane region" description="Helical" evidence="2">
    <location>
        <begin position="252"/>
        <end position="278"/>
    </location>
</feature>
<dbReference type="InterPro" id="IPR057475">
    <property type="entry name" value="CUT_C"/>
</dbReference>
<dbReference type="PANTHER" id="PTHR22907:SF46">
    <property type="entry name" value="ZP DOMAIN-CONTAINING PROTEIN"/>
    <property type="match status" value="1"/>
</dbReference>
<dbReference type="InterPro" id="IPR001507">
    <property type="entry name" value="ZP_dom"/>
</dbReference>
<dbReference type="AlphaFoldDB" id="Q8MQX8"/>
<dbReference type="InterPro" id="IPR042235">
    <property type="entry name" value="ZP-C_dom"/>
</dbReference>
<keyword evidence="2" id="KW-1133">Transmembrane helix</keyword>
<dbReference type="PROSITE" id="PS51034">
    <property type="entry name" value="ZP_2"/>
    <property type="match status" value="1"/>
</dbReference>
<feature type="domain" description="ZP" evidence="3">
    <location>
        <begin position="1"/>
        <end position="185"/>
    </location>
</feature>
<dbReference type="Gene3D" id="2.60.40.4100">
    <property type="entry name" value="Zona pellucida, ZP-C domain"/>
    <property type="match status" value="1"/>
</dbReference>
<keyword evidence="2" id="KW-0472">Membrane</keyword>
<accession>Q8MQX8</accession>
<dbReference type="EMBL" id="AY122242">
    <property type="protein sequence ID" value="AAM52754.1"/>
    <property type="molecule type" value="mRNA"/>
</dbReference>
<dbReference type="SMART" id="SM00241">
    <property type="entry name" value="ZP"/>
    <property type="match status" value="1"/>
</dbReference>
<dbReference type="Pfam" id="PF25301">
    <property type="entry name" value="CUT_C"/>
    <property type="match status" value="1"/>
</dbReference>
<dbReference type="GO" id="GO:0005201">
    <property type="term" value="F:extracellular matrix structural constituent"/>
    <property type="evidence" value="ECO:0000255"/>
    <property type="project" value="FlyBase"/>
</dbReference>
<dbReference type="HOGENOM" id="CLU_000002_0_0_1"/>
<gene>
    <name evidence="5" type="primary">dpy</name>
    <name evidence="5" type="synonym">dp</name>
    <name evidence="5" type="ORF">CG33196</name>
</gene>
<dbReference type="GO" id="GO:0044719">
    <property type="term" value="P:regulation of imaginal disc-derived wing size"/>
    <property type="evidence" value="ECO:0000315"/>
    <property type="project" value="FlyBase"/>
</dbReference>
<keyword evidence="2" id="KW-0812">Transmembrane</keyword>
<dbReference type="OrthoDB" id="4405280at2759"/>
<evidence type="ECO:0000256" key="2">
    <source>
        <dbReference type="SAM" id="Phobius"/>
    </source>
</evidence>
<proteinExistence type="evidence at transcript level"/>
<evidence type="ECO:0000313" key="4">
    <source>
        <dbReference type="EMBL" id="AAM52754.1"/>
    </source>
</evidence>
<reference evidence="4" key="1">
    <citation type="submission" date="2002-06" db="EMBL/GenBank/DDBJ databases">
        <authorList>
            <person name="Stapleton M."/>
            <person name="Brokstein P."/>
            <person name="Hong L."/>
            <person name="Agbayani A."/>
            <person name="Carlson J."/>
            <person name="Champe M."/>
            <person name="Chavez C."/>
            <person name="Dorsett V."/>
            <person name="Dresnek D."/>
            <person name="Farfan D."/>
            <person name="Frise E."/>
            <person name="George R."/>
            <person name="Gonzalez M."/>
            <person name="Guarin H."/>
            <person name="Kronmiller B."/>
            <person name="Li P."/>
            <person name="Liao G."/>
            <person name="Miranda A."/>
            <person name="Mungall C.J."/>
            <person name="Nunoo J."/>
            <person name="Pacleb J."/>
            <person name="Paragas V."/>
            <person name="Park S."/>
            <person name="Patel S."/>
            <person name="Phouanenavong S."/>
            <person name="Wan K."/>
            <person name="Yu C."/>
            <person name="Lewis S.E."/>
            <person name="Rubin G.M."/>
            <person name="Celniker S."/>
        </authorList>
    </citation>
    <scope>NUCLEOTIDE SEQUENCE</scope>
</reference>